<proteinExistence type="predicted"/>
<sequence>MNRWLLCTLIFVFYVYAQDRPQHFHYPADTLAPLQKQFCIAFEQNVKQSQIESIFNRFSARVVKRLTAVDNPVYVVEISTRENPSDLKRKIEDTPGVFYVTGENQEPKNLAVESTPIRRSGKATIKKPAKTQIEDGAVGLQTKYQQVVIKHLPGLYACVSKRLESAKKKGKYALIEATVDLNGRIKQVRIKKSNIRDPRIIGCLRKKVYTWRDFPARHSPPELQIRFNFRY</sequence>
<dbReference type="NCBIfam" id="NF033768">
    <property type="entry name" value="myxo_SS_tail"/>
    <property type="match status" value="1"/>
</dbReference>
<evidence type="ECO:0000313" key="1">
    <source>
        <dbReference type="EMBL" id="HGY56463.1"/>
    </source>
</evidence>
<dbReference type="EMBL" id="DRQG01000114">
    <property type="protein sequence ID" value="HGY56463.1"/>
    <property type="molecule type" value="Genomic_DNA"/>
</dbReference>
<reference evidence="1" key="1">
    <citation type="journal article" date="2020" name="mSystems">
        <title>Genome- and Community-Level Interaction Insights into Carbon Utilization and Element Cycling Functions of Hydrothermarchaeota in Hydrothermal Sediment.</title>
        <authorList>
            <person name="Zhou Z."/>
            <person name="Liu Y."/>
            <person name="Xu W."/>
            <person name="Pan J."/>
            <person name="Luo Z.H."/>
            <person name="Li M."/>
        </authorList>
    </citation>
    <scope>NUCLEOTIDE SEQUENCE [LARGE SCALE GENOMIC DNA]</scope>
    <source>
        <strain evidence="1">HyVt-577</strain>
    </source>
</reference>
<dbReference type="AlphaFoldDB" id="A0A7V4WW22"/>
<dbReference type="InterPro" id="IPR049806">
    <property type="entry name" value="MasK-like_C"/>
</dbReference>
<comment type="caution">
    <text evidence="1">The sequence shown here is derived from an EMBL/GenBank/DDBJ whole genome shotgun (WGS) entry which is preliminary data.</text>
</comment>
<gene>
    <name evidence="1" type="ORF">ENK44_12205</name>
</gene>
<accession>A0A7V4WW22</accession>
<name>A0A7V4WW22_CALAY</name>
<protein>
    <submittedName>
        <fullName evidence="1">AgmX/PglI C-terminal domain-containing protein</fullName>
    </submittedName>
</protein>
<dbReference type="Proteomes" id="UP000885779">
    <property type="component" value="Unassembled WGS sequence"/>
</dbReference>
<organism evidence="1">
    <name type="scientific">Caldithrix abyssi</name>
    <dbReference type="NCBI Taxonomy" id="187145"/>
    <lineage>
        <taxon>Bacteria</taxon>
        <taxon>Pseudomonadati</taxon>
        <taxon>Calditrichota</taxon>
        <taxon>Calditrichia</taxon>
        <taxon>Calditrichales</taxon>
        <taxon>Calditrichaceae</taxon>
        <taxon>Caldithrix</taxon>
    </lineage>
</organism>